<dbReference type="GO" id="GO:0030119">
    <property type="term" value="C:AP-type membrane coat adaptor complex"/>
    <property type="evidence" value="ECO:0007669"/>
    <property type="project" value="InterPro"/>
</dbReference>
<proteinExistence type="predicted"/>
<dbReference type="InterPro" id="IPR029392">
    <property type="entry name" value="AP-5_subunit_s1"/>
</dbReference>
<dbReference type="GO" id="GO:0005829">
    <property type="term" value="C:cytosol"/>
    <property type="evidence" value="ECO:0007669"/>
    <property type="project" value="TreeGrafter"/>
</dbReference>
<dbReference type="GO" id="GO:0000724">
    <property type="term" value="P:double-strand break repair via homologous recombination"/>
    <property type="evidence" value="ECO:0007669"/>
    <property type="project" value="InterPro"/>
</dbReference>
<reference evidence="1 2" key="1">
    <citation type="journal article" date="2015" name="Genome Biol. Evol.">
        <title>Comparative Genomics of a Bacterivorous Green Alga Reveals Evolutionary Causalities and Consequences of Phago-Mixotrophic Mode of Nutrition.</title>
        <authorList>
            <person name="Burns J.A."/>
            <person name="Paasch A."/>
            <person name="Narechania A."/>
            <person name="Kim E."/>
        </authorList>
    </citation>
    <scope>NUCLEOTIDE SEQUENCE [LARGE SCALE GENOMIC DNA]</scope>
    <source>
        <strain evidence="1 2">PLY_AMNH</strain>
    </source>
</reference>
<sequence length="173" mass="18537">MVAFSLILGAQSKWMSIFFTPEGNDLRRAQRQSELSAVICKDHASQEVLCPTGSAAARNNSCSTSGCCQVPAMDGLWATPKVIVWHFVFESYFALVGELEENLLLASATLQTISTALAERLGGTGQVATQLVARPDEALHLATCLLPGGQLLIMESPSDRKDLLARSLSALKS</sequence>
<evidence type="ECO:0000313" key="1">
    <source>
        <dbReference type="EMBL" id="KAK3235100.1"/>
    </source>
</evidence>
<name>A0AAE0BFU7_9CHLO</name>
<organism evidence="1 2">
    <name type="scientific">Cymbomonas tetramitiformis</name>
    <dbReference type="NCBI Taxonomy" id="36881"/>
    <lineage>
        <taxon>Eukaryota</taxon>
        <taxon>Viridiplantae</taxon>
        <taxon>Chlorophyta</taxon>
        <taxon>Pyramimonadophyceae</taxon>
        <taxon>Pyramimonadales</taxon>
        <taxon>Pyramimonadaceae</taxon>
        <taxon>Cymbomonas</taxon>
    </lineage>
</organism>
<dbReference type="GO" id="GO:0005770">
    <property type="term" value="C:late endosome"/>
    <property type="evidence" value="ECO:0007669"/>
    <property type="project" value="TreeGrafter"/>
</dbReference>
<dbReference type="GO" id="GO:0016197">
    <property type="term" value="P:endosomal transport"/>
    <property type="evidence" value="ECO:0007669"/>
    <property type="project" value="InterPro"/>
</dbReference>
<dbReference type="Proteomes" id="UP001190700">
    <property type="component" value="Unassembled WGS sequence"/>
</dbReference>
<dbReference type="GO" id="GO:0005764">
    <property type="term" value="C:lysosome"/>
    <property type="evidence" value="ECO:0007669"/>
    <property type="project" value="TreeGrafter"/>
</dbReference>
<dbReference type="AlphaFoldDB" id="A0AAE0BFU7"/>
<dbReference type="Pfam" id="PF15001">
    <property type="entry name" value="AP-5_subunit_s1"/>
    <property type="match status" value="1"/>
</dbReference>
<keyword evidence="2" id="KW-1185">Reference proteome</keyword>
<evidence type="ECO:0000313" key="2">
    <source>
        <dbReference type="Proteomes" id="UP001190700"/>
    </source>
</evidence>
<comment type="caution">
    <text evidence="1">The sequence shown here is derived from an EMBL/GenBank/DDBJ whole genome shotgun (WGS) entry which is preliminary data.</text>
</comment>
<dbReference type="PANTHER" id="PTHR16120:SF0">
    <property type="entry name" value="AP-5 COMPLEX SUBUNIT SIGMA-1"/>
    <property type="match status" value="1"/>
</dbReference>
<dbReference type="PANTHER" id="PTHR16120">
    <property type="entry name" value="AP-5 COMPLEX SUBUNIT SIGMA-1"/>
    <property type="match status" value="1"/>
</dbReference>
<gene>
    <name evidence="1" type="ORF">CYMTET_54691</name>
</gene>
<dbReference type="EMBL" id="LGRX02035367">
    <property type="protein sequence ID" value="KAK3235100.1"/>
    <property type="molecule type" value="Genomic_DNA"/>
</dbReference>
<accession>A0AAE0BFU7</accession>
<protein>
    <submittedName>
        <fullName evidence="1">Uncharacterized protein</fullName>
    </submittedName>
</protein>